<dbReference type="AlphaFoldDB" id="A0A8T3C4H6"/>
<organism evidence="2 3">
    <name type="scientific">Dendrobium nobile</name>
    <name type="common">Orchid</name>
    <dbReference type="NCBI Taxonomy" id="94219"/>
    <lineage>
        <taxon>Eukaryota</taxon>
        <taxon>Viridiplantae</taxon>
        <taxon>Streptophyta</taxon>
        <taxon>Embryophyta</taxon>
        <taxon>Tracheophyta</taxon>
        <taxon>Spermatophyta</taxon>
        <taxon>Magnoliopsida</taxon>
        <taxon>Liliopsida</taxon>
        <taxon>Asparagales</taxon>
        <taxon>Orchidaceae</taxon>
        <taxon>Epidendroideae</taxon>
        <taxon>Malaxideae</taxon>
        <taxon>Dendrobiinae</taxon>
        <taxon>Dendrobium</taxon>
    </lineage>
</organism>
<evidence type="ECO:0000313" key="3">
    <source>
        <dbReference type="Proteomes" id="UP000829196"/>
    </source>
</evidence>
<reference evidence="2" key="1">
    <citation type="journal article" date="2022" name="Front. Genet.">
        <title>Chromosome-Scale Assembly of the Dendrobium nobile Genome Provides Insights Into the Molecular Mechanism of the Biosynthesis of the Medicinal Active Ingredient of Dendrobium.</title>
        <authorList>
            <person name="Xu Q."/>
            <person name="Niu S.-C."/>
            <person name="Li K.-L."/>
            <person name="Zheng P.-J."/>
            <person name="Zhang X.-J."/>
            <person name="Jia Y."/>
            <person name="Liu Y."/>
            <person name="Niu Y.-X."/>
            <person name="Yu L.-H."/>
            <person name="Chen D.-F."/>
            <person name="Zhang G.-Q."/>
        </authorList>
    </citation>
    <scope>NUCLEOTIDE SEQUENCE</scope>
    <source>
        <tissue evidence="2">Leaf</tissue>
    </source>
</reference>
<keyword evidence="3" id="KW-1185">Reference proteome</keyword>
<comment type="caution">
    <text evidence="2">The sequence shown here is derived from an EMBL/GenBank/DDBJ whole genome shotgun (WGS) entry which is preliminary data.</text>
</comment>
<name>A0A8T3C4H6_DENNO</name>
<keyword evidence="1" id="KW-0472">Membrane</keyword>
<feature type="transmembrane region" description="Helical" evidence="1">
    <location>
        <begin position="34"/>
        <end position="54"/>
    </location>
</feature>
<feature type="transmembrane region" description="Helical" evidence="1">
    <location>
        <begin position="108"/>
        <end position="124"/>
    </location>
</feature>
<gene>
    <name evidence="2" type="ORF">KFK09_003807</name>
</gene>
<keyword evidence="1" id="KW-1133">Transmembrane helix</keyword>
<protein>
    <submittedName>
        <fullName evidence="2">Uncharacterized protein</fullName>
    </submittedName>
</protein>
<feature type="transmembrane region" description="Helical" evidence="1">
    <location>
        <begin position="131"/>
        <end position="158"/>
    </location>
</feature>
<evidence type="ECO:0000256" key="1">
    <source>
        <dbReference type="SAM" id="Phobius"/>
    </source>
</evidence>
<sequence length="168" mass="20430">MVYGFWNSRTSPFGVDYFQFICDGRRCFMESVTFLGLFILGYLLFGWVITWFVSRCWSFNIIFNRFYPWVYNVINFSYSRICFCYWLWFLQEFFAGVEEDQFFAGDQFVIDRFIFSPLFWVLVLKHRRIYLSVIVFFGSKDLVILGFFEFYFVALLSISEREVLLRTL</sequence>
<dbReference type="EMBL" id="JAGYWB010000004">
    <property type="protein sequence ID" value="KAI0524438.1"/>
    <property type="molecule type" value="Genomic_DNA"/>
</dbReference>
<dbReference type="Proteomes" id="UP000829196">
    <property type="component" value="Unassembled WGS sequence"/>
</dbReference>
<feature type="transmembrane region" description="Helical" evidence="1">
    <location>
        <begin position="66"/>
        <end position="88"/>
    </location>
</feature>
<keyword evidence="1" id="KW-0812">Transmembrane</keyword>
<proteinExistence type="predicted"/>
<accession>A0A8T3C4H6</accession>
<evidence type="ECO:0000313" key="2">
    <source>
        <dbReference type="EMBL" id="KAI0524438.1"/>
    </source>
</evidence>
<dbReference type="SMR" id="A0A8T3C4H6"/>